<feature type="non-terminal residue" evidence="1">
    <location>
        <position position="55"/>
    </location>
</feature>
<evidence type="ECO:0000313" key="2">
    <source>
        <dbReference type="Proteomes" id="UP001233999"/>
    </source>
</evidence>
<reference evidence="1" key="1">
    <citation type="journal article" date="2023" name="IScience">
        <title>Live-bearing cockroach genome reveals convergent evolutionary mechanisms linked to viviparity in insects and beyond.</title>
        <authorList>
            <person name="Fouks B."/>
            <person name="Harrison M.C."/>
            <person name="Mikhailova A.A."/>
            <person name="Marchal E."/>
            <person name="English S."/>
            <person name="Carruthers M."/>
            <person name="Jennings E.C."/>
            <person name="Chiamaka E.L."/>
            <person name="Frigard R.A."/>
            <person name="Pippel M."/>
            <person name="Attardo G.M."/>
            <person name="Benoit J.B."/>
            <person name="Bornberg-Bauer E."/>
            <person name="Tobe S.S."/>
        </authorList>
    </citation>
    <scope>NUCLEOTIDE SEQUENCE</scope>
    <source>
        <strain evidence="1">Stay&amp;Tobe</strain>
    </source>
</reference>
<gene>
    <name evidence="1" type="ORF">L9F63_000888</name>
</gene>
<evidence type="ECO:0000313" key="1">
    <source>
        <dbReference type="EMBL" id="KAJ9600941.1"/>
    </source>
</evidence>
<dbReference type="AlphaFoldDB" id="A0AAD8ESR6"/>
<sequence length="55" mass="6286">NTVYRQILKVISRKILDKSILLLLYEANGIIGRSSNLKMNPLFSPIEVKHSIFSL</sequence>
<proteinExistence type="predicted"/>
<keyword evidence="2" id="KW-1185">Reference proteome</keyword>
<dbReference type="EMBL" id="JASPKZ010000040">
    <property type="protein sequence ID" value="KAJ9600941.1"/>
    <property type="molecule type" value="Genomic_DNA"/>
</dbReference>
<dbReference type="Proteomes" id="UP001233999">
    <property type="component" value="Unassembled WGS sequence"/>
</dbReference>
<reference evidence="1" key="2">
    <citation type="submission" date="2023-05" db="EMBL/GenBank/DDBJ databases">
        <authorList>
            <person name="Fouks B."/>
        </authorList>
    </citation>
    <scope>NUCLEOTIDE SEQUENCE</scope>
    <source>
        <strain evidence="1">Stay&amp;Tobe</strain>
        <tissue evidence="1">Testes</tissue>
    </source>
</reference>
<protein>
    <submittedName>
        <fullName evidence="1">Uncharacterized protein</fullName>
    </submittedName>
</protein>
<name>A0AAD8ESR6_DIPPU</name>
<accession>A0AAD8ESR6</accession>
<comment type="caution">
    <text evidence="1">The sequence shown here is derived from an EMBL/GenBank/DDBJ whole genome shotgun (WGS) entry which is preliminary data.</text>
</comment>
<organism evidence="1 2">
    <name type="scientific">Diploptera punctata</name>
    <name type="common">Pacific beetle cockroach</name>
    <dbReference type="NCBI Taxonomy" id="6984"/>
    <lineage>
        <taxon>Eukaryota</taxon>
        <taxon>Metazoa</taxon>
        <taxon>Ecdysozoa</taxon>
        <taxon>Arthropoda</taxon>
        <taxon>Hexapoda</taxon>
        <taxon>Insecta</taxon>
        <taxon>Pterygota</taxon>
        <taxon>Neoptera</taxon>
        <taxon>Polyneoptera</taxon>
        <taxon>Dictyoptera</taxon>
        <taxon>Blattodea</taxon>
        <taxon>Blaberoidea</taxon>
        <taxon>Blaberidae</taxon>
        <taxon>Diplopterinae</taxon>
        <taxon>Diploptera</taxon>
    </lineage>
</organism>
<feature type="non-terminal residue" evidence="1">
    <location>
        <position position="1"/>
    </location>
</feature>